<name>S4S0N4_PETMA</name>
<reference evidence="1" key="1">
    <citation type="submission" date="2025-08" db="UniProtKB">
        <authorList>
            <consortium name="Ensembl"/>
        </authorList>
    </citation>
    <scope>IDENTIFICATION</scope>
</reference>
<reference evidence="1" key="2">
    <citation type="submission" date="2025-09" db="UniProtKB">
        <authorList>
            <consortium name="Ensembl"/>
        </authorList>
    </citation>
    <scope>IDENTIFICATION</scope>
</reference>
<proteinExistence type="predicted"/>
<evidence type="ECO:0000313" key="1">
    <source>
        <dbReference type="Ensembl" id="ENSPMAP00000011025.1"/>
    </source>
</evidence>
<dbReference type="AlphaFoldDB" id="S4S0N4"/>
<organism evidence="1">
    <name type="scientific">Petromyzon marinus</name>
    <name type="common">Sea lamprey</name>
    <dbReference type="NCBI Taxonomy" id="7757"/>
    <lineage>
        <taxon>Eukaryota</taxon>
        <taxon>Metazoa</taxon>
        <taxon>Chordata</taxon>
        <taxon>Craniata</taxon>
        <taxon>Vertebrata</taxon>
        <taxon>Cyclostomata</taxon>
        <taxon>Hyperoartia</taxon>
        <taxon>Petromyzontiformes</taxon>
        <taxon>Petromyzontidae</taxon>
        <taxon>Petromyzon</taxon>
    </lineage>
</organism>
<accession>S4S0N4</accession>
<dbReference type="OMA" id="NWWCENT"/>
<dbReference type="GeneTree" id="ENSGT00390000008952"/>
<sequence>RAFVLCFEGRVGRSSALATNAAGELNVLGHDGDALGVDGAQVGVLEERNKVRFAGLLQSHDSGALEAQVGLEVLRDLPDEALEGQFADEQLSGLLVTADLAQSDGAGPVAVRLLDAARGRSALSGCLCGELLAWSLAPRGLTSRLLGTSHGL</sequence>
<dbReference type="Ensembl" id="ENSPMAT00000011071.1">
    <property type="protein sequence ID" value="ENSPMAP00000011025.1"/>
    <property type="gene ID" value="ENSPMAG00000010045.1"/>
</dbReference>
<dbReference type="HOGENOM" id="CLU_117451_1_0_1"/>
<evidence type="ECO:0008006" key="2">
    <source>
        <dbReference type="Google" id="ProtNLM"/>
    </source>
</evidence>
<protein>
    <recommendedName>
        <fullName evidence="2">Histone H3</fullName>
    </recommendedName>
</protein>